<dbReference type="STRING" id="665467.SAMN02982931_02409"/>
<keyword evidence="3" id="KW-1185">Reference proteome</keyword>
<dbReference type="GO" id="GO:0032259">
    <property type="term" value="P:methylation"/>
    <property type="evidence" value="ECO:0007669"/>
    <property type="project" value="UniProtKB-KW"/>
</dbReference>
<dbReference type="InterPro" id="IPR041698">
    <property type="entry name" value="Methyltransf_25"/>
</dbReference>
<dbReference type="Proteomes" id="UP000199071">
    <property type="component" value="Unassembled WGS sequence"/>
</dbReference>
<feature type="domain" description="Methyltransferase" evidence="1">
    <location>
        <begin position="69"/>
        <end position="162"/>
    </location>
</feature>
<dbReference type="EMBL" id="FMXQ01000004">
    <property type="protein sequence ID" value="SDB31478.1"/>
    <property type="molecule type" value="Genomic_DNA"/>
</dbReference>
<dbReference type="InterPro" id="IPR050447">
    <property type="entry name" value="Erg6_SMT_methyltransf"/>
</dbReference>
<dbReference type="PANTHER" id="PTHR44068">
    <property type="entry name" value="ZGC:194242"/>
    <property type="match status" value="1"/>
</dbReference>
<gene>
    <name evidence="2" type="ORF">SAMN02982931_02409</name>
</gene>
<keyword evidence="2" id="KW-0808">Transferase</keyword>
<dbReference type="PANTHER" id="PTHR44068:SF11">
    <property type="entry name" value="GERANYL DIPHOSPHATE 2-C-METHYLTRANSFERASE"/>
    <property type="match status" value="1"/>
</dbReference>
<dbReference type="Gene3D" id="3.40.50.150">
    <property type="entry name" value="Vaccinia Virus protein VP39"/>
    <property type="match status" value="1"/>
</dbReference>
<dbReference type="Pfam" id="PF13649">
    <property type="entry name" value="Methyltransf_25"/>
    <property type="match status" value="1"/>
</dbReference>
<keyword evidence="2" id="KW-0489">Methyltransferase</keyword>
<dbReference type="InterPro" id="IPR029063">
    <property type="entry name" value="SAM-dependent_MTases_sf"/>
</dbReference>
<reference evidence="2 3" key="1">
    <citation type="submission" date="2016-10" db="EMBL/GenBank/DDBJ databases">
        <authorList>
            <person name="de Groot N.N."/>
        </authorList>
    </citation>
    <scope>NUCLEOTIDE SEQUENCE [LARGE SCALE GENOMIC DNA]</scope>
    <source>
        <strain evidence="2 3">ATCC 35022</strain>
    </source>
</reference>
<accession>A0A1G6CEZ7</accession>
<dbReference type="RefSeq" id="WP_090876660.1">
    <property type="nucleotide sequence ID" value="NZ_FMXQ01000004.1"/>
</dbReference>
<dbReference type="AlphaFoldDB" id="A0A1G6CEZ7"/>
<name>A0A1G6CEZ7_9HYPH</name>
<protein>
    <submittedName>
        <fullName evidence="2">Methyltransferase domain-containing protein</fullName>
    </submittedName>
</protein>
<dbReference type="CDD" id="cd02440">
    <property type="entry name" value="AdoMet_MTases"/>
    <property type="match status" value="1"/>
</dbReference>
<sequence length="275" mass="29423">MHIDEQVVAHYSRPGLEQAILDALAASGHADLDHIVPVQLSGADEFHLGWRPATVAFATALGFPRGAHVLDIGAGIGGPARHFAEGHGVRVTGVDLSSDYVEAANALTRRCGLTDVDFETADALALPFEAETFDGAYTIHAAMNISEKGTLFAEARRVLKPGARFGVYDIMRVDDGEIPYPMPWATTVETSFVETVDTYRDLLAAAGFATESQTDRGDLARDLGRRMREKAAADGPPPLGLHTVMGPATPERLGNVMKTLEARIIAPIEIIARAV</sequence>
<dbReference type="SUPFAM" id="SSF53335">
    <property type="entry name" value="S-adenosyl-L-methionine-dependent methyltransferases"/>
    <property type="match status" value="1"/>
</dbReference>
<dbReference type="OrthoDB" id="7856199at2"/>
<dbReference type="GO" id="GO:0008168">
    <property type="term" value="F:methyltransferase activity"/>
    <property type="evidence" value="ECO:0007669"/>
    <property type="project" value="UniProtKB-KW"/>
</dbReference>
<evidence type="ECO:0000313" key="3">
    <source>
        <dbReference type="Proteomes" id="UP000199071"/>
    </source>
</evidence>
<organism evidence="2 3">
    <name type="scientific">Bauldia litoralis</name>
    <dbReference type="NCBI Taxonomy" id="665467"/>
    <lineage>
        <taxon>Bacteria</taxon>
        <taxon>Pseudomonadati</taxon>
        <taxon>Pseudomonadota</taxon>
        <taxon>Alphaproteobacteria</taxon>
        <taxon>Hyphomicrobiales</taxon>
        <taxon>Kaistiaceae</taxon>
        <taxon>Bauldia</taxon>
    </lineage>
</organism>
<proteinExistence type="predicted"/>
<evidence type="ECO:0000313" key="2">
    <source>
        <dbReference type="EMBL" id="SDB31478.1"/>
    </source>
</evidence>
<evidence type="ECO:0000259" key="1">
    <source>
        <dbReference type="Pfam" id="PF13649"/>
    </source>
</evidence>